<proteinExistence type="predicted"/>
<name>A0A9W9YFV3_9CNID</name>
<dbReference type="GO" id="GO:0032259">
    <property type="term" value="P:methylation"/>
    <property type="evidence" value="ECO:0007669"/>
    <property type="project" value="UniProtKB-KW"/>
</dbReference>
<dbReference type="InterPro" id="IPR003616">
    <property type="entry name" value="Post-SET_dom"/>
</dbReference>
<dbReference type="SMART" id="SM00456">
    <property type="entry name" value="WW"/>
    <property type="match status" value="1"/>
</dbReference>
<dbReference type="InterPro" id="IPR001214">
    <property type="entry name" value="SET_dom"/>
</dbReference>
<dbReference type="SMART" id="SM00317">
    <property type="entry name" value="SET"/>
    <property type="match status" value="1"/>
</dbReference>
<feature type="region of interest" description="Disordered" evidence="13">
    <location>
        <begin position="497"/>
        <end position="517"/>
    </location>
</feature>
<feature type="region of interest" description="Disordered" evidence="13">
    <location>
        <begin position="554"/>
        <end position="578"/>
    </location>
</feature>
<dbReference type="PROSITE" id="PS01159">
    <property type="entry name" value="WW_DOMAIN_1"/>
    <property type="match status" value="1"/>
</dbReference>
<feature type="region of interest" description="Disordered" evidence="13">
    <location>
        <begin position="760"/>
        <end position="961"/>
    </location>
</feature>
<evidence type="ECO:0000256" key="13">
    <source>
        <dbReference type="SAM" id="MobiDB-lite"/>
    </source>
</evidence>
<feature type="compositionally biased region" description="Polar residues" evidence="13">
    <location>
        <begin position="605"/>
        <end position="615"/>
    </location>
</feature>
<evidence type="ECO:0000256" key="6">
    <source>
        <dbReference type="ARBA" id="ARBA00022679"/>
    </source>
</evidence>
<dbReference type="InterPro" id="IPR044437">
    <property type="entry name" value="SETD2/Set2_SET"/>
</dbReference>
<dbReference type="Pfam" id="PF17907">
    <property type="entry name" value="AWS"/>
    <property type="match status" value="1"/>
</dbReference>
<feature type="region of interest" description="Disordered" evidence="13">
    <location>
        <begin position="1083"/>
        <end position="1103"/>
    </location>
</feature>
<dbReference type="CDD" id="cd00201">
    <property type="entry name" value="WW"/>
    <property type="match status" value="1"/>
</dbReference>
<dbReference type="EMBL" id="MU827778">
    <property type="protein sequence ID" value="KAJ7340049.1"/>
    <property type="molecule type" value="Genomic_DNA"/>
</dbReference>
<feature type="region of interest" description="Disordered" evidence="13">
    <location>
        <begin position="987"/>
        <end position="1018"/>
    </location>
</feature>
<feature type="compositionally biased region" description="Pro residues" evidence="13">
    <location>
        <begin position="1091"/>
        <end position="1100"/>
    </location>
</feature>
<evidence type="ECO:0000313" key="16">
    <source>
        <dbReference type="Proteomes" id="UP001163046"/>
    </source>
</evidence>
<comment type="caution">
    <text evidence="15">The sequence shown here is derived from an EMBL/GenBank/DDBJ whole genome shotgun (WGS) entry which is preliminary data.</text>
</comment>
<dbReference type="PANTHER" id="PTHR46711">
    <property type="entry name" value="HISTONE-LYSINE N-METHYLTRANSFERASE SETD2"/>
    <property type="match status" value="1"/>
</dbReference>
<feature type="compositionally biased region" description="Polar residues" evidence="13">
    <location>
        <begin position="890"/>
        <end position="916"/>
    </location>
</feature>
<dbReference type="Gene3D" id="2.20.70.10">
    <property type="match status" value="1"/>
</dbReference>
<dbReference type="Pfam" id="PF00397">
    <property type="entry name" value="WW"/>
    <property type="match status" value="1"/>
</dbReference>
<dbReference type="InterPro" id="IPR035441">
    <property type="entry name" value="TFIIS/LEDGF_dom_sf"/>
</dbReference>
<feature type="region of interest" description="Disordered" evidence="13">
    <location>
        <begin position="1"/>
        <end position="37"/>
    </location>
</feature>
<feature type="region of interest" description="Disordered" evidence="13">
    <location>
        <begin position="597"/>
        <end position="631"/>
    </location>
</feature>
<reference evidence="15" key="1">
    <citation type="submission" date="2023-01" db="EMBL/GenBank/DDBJ databases">
        <title>Genome assembly of the deep-sea coral Lophelia pertusa.</title>
        <authorList>
            <person name="Herrera S."/>
            <person name="Cordes E."/>
        </authorList>
    </citation>
    <scope>NUCLEOTIDE SEQUENCE</scope>
    <source>
        <strain evidence="15">USNM1676648</strain>
        <tissue evidence="15">Polyp</tissue>
    </source>
</reference>
<feature type="region of interest" description="Disordered" evidence="13">
    <location>
        <begin position="397"/>
        <end position="448"/>
    </location>
</feature>
<dbReference type="GO" id="GO:0006355">
    <property type="term" value="P:regulation of DNA-templated transcription"/>
    <property type="evidence" value="ECO:0007669"/>
    <property type="project" value="InterPro"/>
</dbReference>
<evidence type="ECO:0000256" key="12">
    <source>
        <dbReference type="ARBA" id="ARBA00047545"/>
    </source>
</evidence>
<dbReference type="Gene3D" id="1.10.1740.100">
    <property type="entry name" value="Set2, Rpb1 interacting domain"/>
    <property type="match status" value="1"/>
</dbReference>
<evidence type="ECO:0000256" key="7">
    <source>
        <dbReference type="ARBA" id="ARBA00022691"/>
    </source>
</evidence>
<evidence type="ECO:0000256" key="11">
    <source>
        <dbReference type="ARBA" id="ARBA00030091"/>
    </source>
</evidence>
<evidence type="ECO:0000256" key="1">
    <source>
        <dbReference type="ARBA" id="ARBA00004123"/>
    </source>
</evidence>
<dbReference type="InterPro" id="IPR013257">
    <property type="entry name" value="SRI"/>
</dbReference>
<comment type="subcellular location">
    <subcellularLocation>
        <location evidence="2">Chromosome</location>
    </subcellularLocation>
    <subcellularLocation>
        <location evidence="1">Nucleus</location>
    </subcellularLocation>
</comment>
<dbReference type="SMART" id="SM00570">
    <property type="entry name" value="AWS"/>
    <property type="match status" value="1"/>
</dbReference>
<dbReference type="SUPFAM" id="SSF82199">
    <property type="entry name" value="SET domain"/>
    <property type="match status" value="1"/>
</dbReference>
<evidence type="ECO:0000256" key="2">
    <source>
        <dbReference type="ARBA" id="ARBA00004286"/>
    </source>
</evidence>
<dbReference type="GO" id="GO:0005694">
    <property type="term" value="C:chromosome"/>
    <property type="evidence" value="ECO:0007669"/>
    <property type="project" value="UniProtKB-SubCell"/>
</dbReference>
<keyword evidence="7" id="KW-0949">S-adenosyl-L-methionine</keyword>
<dbReference type="Pfam" id="PF00856">
    <property type="entry name" value="SET"/>
    <property type="match status" value="1"/>
</dbReference>
<dbReference type="GO" id="GO:0140955">
    <property type="term" value="F:histone H3K36 trimethyltransferase activity"/>
    <property type="evidence" value="ECO:0007669"/>
    <property type="project" value="UniProtKB-EC"/>
</dbReference>
<protein>
    <recommendedName>
        <fullName evidence="3">[histone H3]-lysine(36) N-trimethyltransferase</fullName>
        <ecNumber evidence="3">2.1.1.359</ecNumber>
    </recommendedName>
    <alternativeName>
        <fullName evidence="11">SET domain-containing protein 2</fullName>
    </alternativeName>
</protein>
<dbReference type="Pfam" id="PF08236">
    <property type="entry name" value="SRI"/>
    <property type="match status" value="1"/>
</dbReference>
<keyword evidence="9" id="KW-0804">Transcription</keyword>
<dbReference type="GO" id="GO:0005634">
    <property type="term" value="C:nucleus"/>
    <property type="evidence" value="ECO:0007669"/>
    <property type="project" value="UniProtKB-SubCell"/>
</dbReference>
<evidence type="ECO:0000313" key="15">
    <source>
        <dbReference type="EMBL" id="KAJ7340049.1"/>
    </source>
</evidence>
<dbReference type="CDD" id="cd19172">
    <property type="entry name" value="SET_SETD2"/>
    <property type="match status" value="1"/>
</dbReference>
<keyword evidence="6" id="KW-0808">Transferase</keyword>
<organism evidence="15 16">
    <name type="scientific">Desmophyllum pertusum</name>
    <dbReference type="NCBI Taxonomy" id="174260"/>
    <lineage>
        <taxon>Eukaryota</taxon>
        <taxon>Metazoa</taxon>
        <taxon>Cnidaria</taxon>
        <taxon>Anthozoa</taxon>
        <taxon>Hexacorallia</taxon>
        <taxon>Scleractinia</taxon>
        <taxon>Caryophylliina</taxon>
        <taxon>Caryophylliidae</taxon>
        <taxon>Desmophyllum</taxon>
    </lineage>
</organism>
<dbReference type="PANTHER" id="PTHR46711:SF1">
    <property type="entry name" value="HISTONE-LYSINE N-METHYLTRANSFERASE SETD2"/>
    <property type="match status" value="1"/>
</dbReference>
<dbReference type="InterPro" id="IPR006560">
    <property type="entry name" value="AWS_dom"/>
</dbReference>
<evidence type="ECO:0000256" key="3">
    <source>
        <dbReference type="ARBA" id="ARBA00012178"/>
    </source>
</evidence>
<dbReference type="InterPro" id="IPR042294">
    <property type="entry name" value="SETD2_animal"/>
</dbReference>
<feature type="domain" description="WW" evidence="14">
    <location>
        <begin position="1016"/>
        <end position="1041"/>
    </location>
</feature>
<evidence type="ECO:0000256" key="5">
    <source>
        <dbReference type="ARBA" id="ARBA00022603"/>
    </source>
</evidence>
<dbReference type="EC" id="2.1.1.359" evidence="3"/>
<keyword evidence="5" id="KW-0489">Methyltransferase</keyword>
<evidence type="ECO:0000256" key="10">
    <source>
        <dbReference type="ARBA" id="ARBA00023242"/>
    </source>
</evidence>
<evidence type="ECO:0000256" key="9">
    <source>
        <dbReference type="ARBA" id="ARBA00023163"/>
    </source>
</evidence>
<feature type="region of interest" description="Disordered" evidence="13">
    <location>
        <begin position="1040"/>
        <end position="1063"/>
    </location>
</feature>
<sequence length="1214" mass="135185">MSAEERSDNSGHTDDSGSDSEEDVSGEHVISSTEEYQPPYYEHIEENAYLFDRKKKINKEVRKMQCDCIIDAADEPGSVGCGEDCLNRLLMIECNSRCTCGEMCSNKRFQQGCKVKVEVLKTENKGWGLRTLEDLEANQFVMEYCGEVMNYKDFQDRAEQYDKESRRHYYFMTLRADEIIDATFRGNLSRFINHSCDSNCETQKWTVNGLLRIGFFTQRSIPAGTELTFDYKLQRYGKVAQICHCEAPNCRGFIGATPPITSSPRRRRKKQRNLASEFDDITLEDEVEKLLGEQRGLVHSDQALKLSRLMVRAETTEQRIMLLKILQHTTDQSCLKAFLRYQGLSLLWSWMIDGGAKKMKLQKELLETLGYLPIATKNQLEDSKVIKVVRKWASSACPPVEVGSSSGQESHGNSPADSECTAGTEDNDDDSAKALEGDKKGSGSPPAILFERQCSSKDQSDDDSLDAEVASFIVDKSADSRAMKTKIAAEIFEKSPDDLSEDDIKSEDERSPEVGVGPIANELLKSWSLLKEVYKIPKKSATPAKQDRIVELSAAASPAGSTDGAEHSRTPVADHISSPGKLDAIIKSLVQNSPKPLMPVESMTPPASQGFSTCSEDTDVQKASASEPPLTKACDFSSLEFGDGAETKESLTPVKEEVPRLMPLLSDPVEMPQKQDTRSQNLMQTFGYQQRMNFNLEHGFNAFHQKPPRNKKKKKKWNQMQNYLQQQGRNIQGQVDNNYGNNYNINPPTNFGAQQGMTQWRGPSQNAPPNYHGNQFYCGGPNIGLDQGPRPQHMGPGNFVGNYPQQGPSMPNFNVPPPNIPPMDFFRKVPPPNFSQQNQPMLPQQPPQQTPHILPQSVPPPPLQGNQSQFFSPSQPSPYTRLPPPPPFQGNVSTPPSSQFPQSNAMQQQHPRSVQPSFPPQQNPYSYNSPPPHIGIPPAHAQQISSTGAPVAPPQHQAGLSEEVPHPEVASFSLQTGAVTTSSSETYECREGFPPGSEPCTPSPVKHQPTHLPPHWKSATDQQGKVYYYHALTRKTQWDLPSWDSSPSSEEEHPGNVTVPENTSVAAISYTKVEEELSPKAKVKKMVKTPTTPPGTPPESPTLAYTTAAADTTAHRREELMLEDGSSSDPLSHHNKVKEMFRMKLSNVVVNCLNPFFKVDCKSGRILNTEDFKFLARKLTHGILMKELIHLKDEETLQCNDSVKSRLKNIFEAI</sequence>
<dbReference type="Gene3D" id="2.170.270.10">
    <property type="entry name" value="SET domain"/>
    <property type="match status" value="1"/>
</dbReference>
<gene>
    <name evidence="15" type="ORF">OS493_002772</name>
</gene>
<keyword evidence="16" id="KW-1185">Reference proteome</keyword>
<evidence type="ECO:0000256" key="8">
    <source>
        <dbReference type="ARBA" id="ARBA00023015"/>
    </source>
</evidence>
<feature type="compositionally biased region" description="Basic and acidic residues" evidence="13">
    <location>
        <begin position="430"/>
        <end position="441"/>
    </location>
</feature>
<feature type="compositionally biased region" description="Low complexity" evidence="13">
    <location>
        <begin position="867"/>
        <end position="880"/>
    </location>
</feature>
<dbReference type="InterPro" id="IPR036020">
    <property type="entry name" value="WW_dom_sf"/>
</dbReference>
<feature type="compositionally biased region" description="Basic and acidic residues" evidence="13">
    <location>
        <begin position="1"/>
        <end position="15"/>
    </location>
</feature>
<dbReference type="Gene3D" id="1.20.930.10">
    <property type="entry name" value="Conserved domain common to transcription factors TFIIS, elongin A, CRSP70"/>
    <property type="match status" value="1"/>
</dbReference>
<dbReference type="InterPro" id="IPR038190">
    <property type="entry name" value="SRI_sf"/>
</dbReference>
<keyword evidence="10" id="KW-0539">Nucleus</keyword>
<keyword evidence="4" id="KW-0158">Chromosome</keyword>
<dbReference type="SUPFAM" id="SSF51045">
    <property type="entry name" value="WW domain"/>
    <property type="match status" value="1"/>
</dbReference>
<keyword evidence="8" id="KW-0805">Transcription regulation</keyword>
<dbReference type="Proteomes" id="UP001163046">
    <property type="component" value="Unassembled WGS sequence"/>
</dbReference>
<evidence type="ECO:0000256" key="4">
    <source>
        <dbReference type="ARBA" id="ARBA00022454"/>
    </source>
</evidence>
<dbReference type="OrthoDB" id="422362at2759"/>
<dbReference type="InterPro" id="IPR001202">
    <property type="entry name" value="WW_dom"/>
</dbReference>
<feature type="compositionally biased region" description="Polar residues" evidence="13">
    <location>
        <begin position="403"/>
        <end position="416"/>
    </location>
</feature>
<dbReference type="SMART" id="SM00508">
    <property type="entry name" value="PostSET"/>
    <property type="match status" value="1"/>
</dbReference>
<comment type="catalytic activity">
    <reaction evidence="12">
        <text>L-lysyl(36)-[histone H3] + 3 S-adenosyl-L-methionine = N(6),N(6),N(6)-trimethyl-L-lysyl(36)-[histone H3] + 3 S-adenosyl-L-homocysteine + 3 H(+)</text>
        <dbReference type="Rhea" id="RHEA:60324"/>
        <dbReference type="Rhea" id="RHEA-COMP:9785"/>
        <dbReference type="Rhea" id="RHEA-COMP:15536"/>
        <dbReference type="ChEBI" id="CHEBI:15378"/>
        <dbReference type="ChEBI" id="CHEBI:29969"/>
        <dbReference type="ChEBI" id="CHEBI:57856"/>
        <dbReference type="ChEBI" id="CHEBI:59789"/>
        <dbReference type="ChEBI" id="CHEBI:61961"/>
        <dbReference type="EC" id="2.1.1.359"/>
    </reaction>
</comment>
<dbReference type="InterPro" id="IPR046341">
    <property type="entry name" value="SET_dom_sf"/>
</dbReference>
<accession>A0A9W9YFV3</accession>
<dbReference type="AlphaFoldDB" id="A0A9W9YFV3"/>
<evidence type="ECO:0000259" key="14">
    <source>
        <dbReference type="PROSITE" id="PS01159"/>
    </source>
</evidence>